<dbReference type="HAMAP" id="MF_02075">
    <property type="entry name" value="Asp_tRNA_synth_type2"/>
    <property type="match status" value="1"/>
</dbReference>
<accession>A0A2H0XE53</accession>
<dbReference type="Proteomes" id="UP000230340">
    <property type="component" value="Unassembled WGS sequence"/>
</dbReference>
<dbReference type="GO" id="GO:0006422">
    <property type="term" value="P:aspartyl-tRNA aminoacylation"/>
    <property type="evidence" value="ECO:0007669"/>
    <property type="project" value="UniProtKB-UniRule"/>
</dbReference>
<dbReference type="InterPro" id="IPR045864">
    <property type="entry name" value="aa-tRNA-synth_II/BPL/LPL"/>
</dbReference>
<keyword evidence="4 9" id="KW-0436">Ligase</keyword>
<comment type="caution">
    <text evidence="11">The sequence shown here is derived from an EMBL/GenBank/DDBJ whole genome shotgun (WGS) entry which is preliminary data.</text>
</comment>
<dbReference type="GO" id="GO:0005829">
    <property type="term" value="C:cytosol"/>
    <property type="evidence" value="ECO:0007669"/>
    <property type="project" value="TreeGrafter"/>
</dbReference>
<dbReference type="GO" id="GO:0017101">
    <property type="term" value="C:aminoacyl-tRNA synthetase multienzyme complex"/>
    <property type="evidence" value="ECO:0007669"/>
    <property type="project" value="TreeGrafter"/>
</dbReference>
<dbReference type="AlphaFoldDB" id="A0A2H0XE53"/>
<feature type="binding site" evidence="9">
    <location>
        <position position="166"/>
    </location>
    <ligand>
        <name>L-aspartate</name>
        <dbReference type="ChEBI" id="CHEBI:29991"/>
    </ligand>
</feature>
<dbReference type="GO" id="GO:0003723">
    <property type="term" value="F:RNA binding"/>
    <property type="evidence" value="ECO:0007669"/>
    <property type="project" value="TreeGrafter"/>
</dbReference>
<evidence type="ECO:0000256" key="7">
    <source>
        <dbReference type="ARBA" id="ARBA00022917"/>
    </source>
</evidence>
<comment type="similarity">
    <text evidence="2 9">Belongs to the class-II aminoacyl-tRNA synthetase family. Type 2 subfamily.</text>
</comment>
<name>A0A2H0XE53_UNCKA</name>
<evidence type="ECO:0000313" key="12">
    <source>
        <dbReference type="Proteomes" id="UP000230340"/>
    </source>
</evidence>
<dbReference type="InterPro" id="IPR002312">
    <property type="entry name" value="Asp/Asn-tRNA-synth_IIb"/>
</dbReference>
<evidence type="ECO:0000313" key="11">
    <source>
        <dbReference type="EMBL" id="PIS23217.1"/>
    </source>
</evidence>
<dbReference type="PROSITE" id="PS50862">
    <property type="entry name" value="AA_TRNA_LIGASE_II"/>
    <property type="match status" value="1"/>
</dbReference>
<feature type="binding site" evidence="9">
    <location>
        <position position="357"/>
    </location>
    <ligand>
        <name>ATP</name>
        <dbReference type="ChEBI" id="CHEBI:30616"/>
    </ligand>
</feature>
<dbReference type="Gene3D" id="2.40.50.140">
    <property type="entry name" value="Nucleic acid-binding proteins"/>
    <property type="match status" value="1"/>
</dbReference>
<dbReference type="Pfam" id="PF00152">
    <property type="entry name" value="tRNA-synt_2"/>
    <property type="match status" value="1"/>
</dbReference>
<dbReference type="PRINTS" id="PR01042">
    <property type="entry name" value="TRNASYNTHASP"/>
</dbReference>
<dbReference type="GO" id="GO:0005524">
    <property type="term" value="F:ATP binding"/>
    <property type="evidence" value="ECO:0007669"/>
    <property type="project" value="UniProtKB-UniRule"/>
</dbReference>
<dbReference type="GO" id="GO:0004815">
    <property type="term" value="F:aspartate-tRNA ligase activity"/>
    <property type="evidence" value="ECO:0007669"/>
    <property type="project" value="UniProtKB-UniRule"/>
</dbReference>
<evidence type="ECO:0000256" key="3">
    <source>
        <dbReference type="ARBA" id="ARBA00022490"/>
    </source>
</evidence>
<sequence length="454" mass="51713">MERTYISQTVDKIGQLVRLKGYINTVRDHGKITFIDLRDKTGVLQCVGTDLKIQLRGEDVVEIEGAVKSRPEKMVNEKLPTGKVELAIVKLTVIEKADELPFDLGGNDLNVSLPVLLDYRSLTLRHPKSQAIFKVQNQVVKTFRDYLSSQGFVEFNAPTIVPVATEGGANVFPIKYFEHDCYLAQSPQLYKQIMVGVFERVFSVARAYRAEPSVTTRHICEYVSLDAEMGFIDSWTEVMDVLENLFKKVFADIDLNCKDELALFDQTVPRVENLIPRIKMREAQQIIFERTGVDHRAEKDLEPEDEREICRWAAETKGSELVFVTHYPTAKRAFYTMPDPADPEFSLSFDLLGRGLEWVSGSQRINNHKELVKAVELRGNNVKDFELYLQAFKYGMPPEGGFALGAERITMQILGLENIREATLFPRDMERVDIKLSSLKTQKNAKKIPLKKTP</sequence>
<evidence type="ECO:0000256" key="6">
    <source>
        <dbReference type="ARBA" id="ARBA00022840"/>
    </source>
</evidence>
<keyword evidence="5 9" id="KW-0547">Nucleotide-binding</keyword>
<keyword evidence="7 9" id="KW-0648">Protein biosynthesis</keyword>
<keyword evidence="3 9" id="KW-0963">Cytoplasm</keyword>
<feature type="binding site" evidence="9">
    <location>
        <position position="364"/>
    </location>
    <ligand>
        <name>L-aspartate</name>
        <dbReference type="ChEBI" id="CHEBI:29991"/>
    </ligand>
</feature>
<feature type="binding site" evidence="9">
    <location>
        <begin position="209"/>
        <end position="211"/>
    </location>
    <ligand>
        <name>ATP</name>
        <dbReference type="ChEBI" id="CHEBI:30616"/>
    </ligand>
</feature>
<evidence type="ECO:0000256" key="2">
    <source>
        <dbReference type="ARBA" id="ARBA00005312"/>
    </source>
</evidence>
<dbReference type="SUPFAM" id="SSF55681">
    <property type="entry name" value="Class II aaRS and biotin synthetases"/>
    <property type="match status" value="1"/>
</dbReference>
<dbReference type="InterPro" id="IPR004364">
    <property type="entry name" value="Aa-tRNA-synt_II"/>
</dbReference>
<feature type="binding site" evidence="9">
    <location>
        <begin position="405"/>
        <end position="408"/>
    </location>
    <ligand>
        <name>ATP</name>
        <dbReference type="ChEBI" id="CHEBI:30616"/>
    </ligand>
</feature>
<evidence type="ECO:0000256" key="8">
    <source>
        <dbReference type="ARBA" id="ARBA00023146"/>
    </source>
</evidence>
<evidence type="ECO:0000259" key="10">
    <source>
        <dbReference type="PROSITE" id="PS50862"/>
    </source>
</evidence>
<proteinExistence type="inferred from homology"/>
<comment type="subcellular location">
    <subcellularLocation>
        <location evidence="1 9">Cytoplasm</location>
    </subcellularLocation>
</comment>
<dbReference type="InterPro" id="IPR004365">
    <property type="entry name" value="NA-bd_OB_tRNA"/>
</dbReference>
<evidence type="ECO:0000256" key="4">
    <source>
        <dbReference type="ARBA" id="ARBA00022598"/>
    </source>
</evidence>
<organism evidence="11 12">
    <name type="scientific">candidate division WWE3 bacterium CG08_land_8_20_14_0_20_40_13</name>
    <dbReference type="NCBI Taxonomy" id="1975084"/>
    <lineage>
        <taxon>Bacteria</taxon>
        <taxon>Katanobacteria</taxon>
    </lineage>
</organism>
<dbReference type="NCBIfam" id="TIGR00458">
    <property type="entry name" value="aspS_nondisc"/>
    <property type="match status" value="1"/>
</dbReference>
<dbReference type="Gene3D" id="3.30.930.10">
    <property type="entry name" value="Bira Bifunctional Protein, Domain 2"/>
    <property type="match status" value="1"/>
</dbReference>
<comment type="catalytic activity">
    <reaction evidence="9">
        <text>tRNA(Asp) + L-aspartate + ATP = L-aspartyl-tRNA(Asp) + AMP + diphosphate</text>
        <dbReference type="Rhea" id="RHEA:19649"/>
        <dbReference type="Rhea" id="RHEA-COMP:9660"/>
        <dbReference type="Rhea" id="RHEA-COMP:9678"/>
        <dbReference type="ChEBI" id="CHEBI:29991"/>
        <dbReference type="ChEBI" id="CHEBI:30616"/>
        <dbReference type="ChEBI" id="CHEBI:33019"/>
        <dbReference type="ChEBI" id="CHEBI:78442"/>
        <dbReference type="ChEBI" id="CHEBI:78516"/>
        <dbReference type="ChEBI" id="CHEBI:456215"/>
        <dbReference type="EC" id="6.1.1.12"/>
    </reaction>
</comment>
<comment type="subunit">
    <text evidence="9">Homodimer.</text>
</comment>
<dbReference type="InterPro" id="IPR004523">
    <property type="entry name" value="Asp-tRNA_synthase_2"/>
</dbReference>
<dbReference type="InterPro" id="IPR006195">
    <property type="entry name" value="aa-tRNA-synth_II"/>
</dbReference>
<reference evidence="12" key="1">
    <citation type="submission" date="2017-09" db="EMBL/GenBank/DDBJ databases">
        <title>Depth-based differentiation of microbial function through sediment-hosted aquifers and enrichment of novel symbionts in the deep terrestrial subsurface.</title>
        <authorList>
            <person name="Probst A.J."/>
            <person name="Ladd B."/>
            <person name="Jarett J.K."/>
            <person name="Geller-Mcgrath D.E."/>
            <person name="Sieber C.M.K."/>
            <person name="Emerson J.B."/>
            <person name="Anantharaman K."/>
            <person name="Thomas B.C."/>
            <person name="Malmstrom R."/>
            <person name="Stieglmeier M."/>
            <person name="Klingl A."/>
            <person name="Woyke T."/>
            <person name="Ryan C.M."/>
            <person name="Banfield J.F."/>
        </authorList>
    </citation>
    <scope>NUCLEOTIDE SEQUENCE [LARGE SCALE GENOMIC DNA]</scope>
</reference>
<keyword evidence="6 9" id="KW-0067">ATP-binding</keyword>
<dbReference type="Pfam" id="PF01336">
    <property type="entry name" value="tRNA_anti-codon"/>
    <property type="match status" value="1"/>
</dbReference>
<evidence type="ECO:0000256" key="5">
    <source>
        <dbReference type="ARBA" id="ARBA00022741"/>
    </source>
</evidence>
<dbReference type="NCBIfam" id="NF003483">
    <property type="entry name" value="PRK05159.1"/>
    <property type="match status" value="1"/>
</dbReference>
<comment type="caution">
    <text evidence="9">Lacks conserved residue(s) required for the propagation of feature annotation.</text>
</comment>
<feature type="region of interest" description="Aspartate" evidence="9">
    <location>
        <begin position="188"/>
        <end position="191"/>
    </location>
</feature>
<feature type="binding site" evidence="9">
    <location>
        <position position="360"/>
    </location>
    <ligand>
        <name>L-aspartate</name>
        <dbReference type="ChEBI" id="CHEBI:29991"/>
    </ligand>
</feature>
<dbReference type="PANTHER" id="PTHR43450">
    <property type="entry name" value="ASPARTYL-TRNA SYNTHETASE"/>
    <property type="match status" value="1"/>
</dbReference>
<gene>
    <name evidence="9" type="primary">aspS</name>
    <name evidence="11" type="ORF">COT49_01160</name>
</gene>
<dbReference type="EMBL" id="PEYT01000008">
    <property type="protein sequence ID" value="PIS23217.1"/>
    <property type="molecule type" value="Genomic_DNA"/>
</dbReference>
<dbReference type="SUPFAM" id="SSF50249">
    <property type="entry name" value="Nucleic acid-binding proteins"/>
    <property type="match status" value="1"/>
</dbReference>
<protein>
    <recommendedName>
        <fullName evidence="9">Aspartate--tRNA ligase</fullName>
        <ecNumber evidence="9">6.1.1.12</ecNumber>
    </recommendedName>
    <alternativeName>
        <fullName evidence="9">Aspartyl-tRNA synthetase</fullName>
        <shortName evidence="9">AspRS</shortName>
    </alternativeName>
</protein>
<feature type="binding site" evidence="9">
    <location>
        <position position="209"/>
    </location>
    <ligand>
        <name>L-aspartate</name>
        <dbReference type="ChEBI" id="CHEBI:29991"/>
    </ligand>
</feature>
<evidence type="ECO:0000256" key="9">
    <source>
        <dbReference type="HAMAP-Rule" id="MF_02075"/>
    </source>
</evidence>
<evidence type="ECO:0000256" key="1">
    <source>
        <dbReference type="ARBA" id="ARBA00004496"/>
    </source>
</evidence>
<dbReference type="EC" id="6.1.1.12" evidence="9"/>
<keyword evidence="8 9" id="KW-0030">Aminoacyl-tRNA synthetase</keyword>
<dbReference type="PANTHER" id="PTHR43450:SF1">
    <property type="entry name" value="ASPARTATE--TRNA LIGASE, CYTOPLASMIC"/>
    <property type="match status" value="1"/>
</dbReference>
<comment type="function">
    <text evidence="9">Catalyzes the attachment of L-aspartate to tRNA(Asp) in a two-step reaction: L-aspartate is first activated by ATP to form Asp-AMP and then transferred to the acceptor end of tRNA(Asp).</text>
</comment>
<feature type="domain" description="Aminoacyl-transfer RNA synthetases class-II family profile" evidence="10">
    <location>
        <begin position="133"/>
        <end position="426"/>
    </location>
</feature>
<dbReference type="FunFam" id="3.30.930.10:FF:000038">
    <property type="entry name" value="Aspartate--tRNA ligase"/>
    <property type="match status" value="1"/>
</dbReference>
<dbReference type="InterPro" id="IPR012340">
    <property type="entry name" value="NA-bd_OB-fold"/>
</dbReference>